<sequence>MTVEKPQTISYGQGDSTLQAVGGTTGLHQLVEDFYLTMSTHSEFKKLKDMHPSDLTLSIDKLYCFLSGWMGGERLYSQKYGSISIPQAHSHIDVGYEDKKMWLDCMAIALNKQDYSEELKTYLLAQLEVPAERIRQVSAARQATQKKS</sequence>
<keyword evidence="2" id="KW-0349">Heme</keyword>
<dbReference type="RefSeq" id="WP_269125024.1">
    <property type="nucleotide sequence ID" value="NZ_JAPUBN010000015.1"/>
</dbReference>
<protein>
    <submittedName>
        <fullName evidence="6">Group II truncated hemoglobin</fullName>
    </submittedName>
</protein>
<dbReference type="Proteomes" id="UP001149719">
    <property type="component" value="Unassembled WGS sequence"/>
</dbReference>
<dbReference type="InterPro" id="IPR012292">
    <property type="entry name" value="Globin/Proto"/>
</dbReference>
<dbReference type="CDD" id="cd14773">
    <property type="entry name" value="TrHb2_PhHbO-like_O"/>
    <property type="match status" value="1"/>
</dbReference>
<evidence type="ECO:0000313" key="7">
    <source>
        <dbReference type="Proteomes" id="UP001149719"/>
    </source>
</evidence>
<dbReference type="InterPro" id="IPR009050">
    <property type="entry name" value="Globin-like_sf"/>
</dbReference>
<reference evidence="6" key="1">
    <citation type="submission" date="2022-12" db="EMBL/GenBank/DDBJ databases">
        <title>Marinomonas 15G1-11 sp. nov, isolated from marine algae.</title>
        <authorList>
            <person name="Butt M."/>
            <person name="Choi D.G."/>
            <person name="Kim J.M."/>
            <person name="Lee J.K."/>
            <person name="Baek J.H."/>
            <person name="Jeon C.O."/>
        </authorList>
    </citation>
    <scope>NUCLEOTIDE SEQUENCE</scope>
    <source>
        <strain evidence="6">15G1-11</strain>
    </source>
</reference>
<dbReference type="Pfam" id="PF01152">
    <property type="entry name" value="Bac_globin"/>
    <property type="match status" value="1"/>
</dbReference>
<comment type="caution">
    <text evidence="6">The sequence shown here is derived from an EMBL/GenBank/DDBJ whole genome shotgun (WGS) entry which is preliminary data.</text>
</comment>
<evidence type="ECO:0000256" key="4">
    <source>
        <dbReference type="ARBA" id="ARBA00023004"/>
    </source>
</evidence>
<evidence type="ECO:0000256" key="2">
    <source>
        <dbReference type="ARBA" id="ARBA00022617"/>
    </source>
</evidence>
<keyword evidence="1" id="KW-0813">Transport</keyword>
<evidence type="ECO:0000313" key="6">
    <source>
        <dbReference type="EMBL" id="MCZ2721872.1"/>
    </source>
</evidence>
<evidence type="ECO:0000256" key="1">
    <source>
        <dbReference type="ARBA" id="ARBA00022448"/>
    </source>
</evidence>
<dbReference type="PANTHER" id="PTHR47366">
    <property type="entry name" value="TWO-ON-TWO HEMOGLOBIN-3"/>
    <property type="match status" value="1"/>
</dbReference>
<dbReference type="EMBL" id="JAPUBN010000015">
    <property type="protein sequence ID" value="MCZ2721872.1"/>
    <property type="molecule type" value="Genomic_DNA"/>
</dbReference>
<keyword evidence="4" id="KW-0408">Iron</keyword>
<dbReference type="SUPFAM" id="SSF46458">
    <property type="entry name" value="Globin-like"/>
    <property type="match status" value="1"/>
</dbReference>
<gene>
    <name evidence="6" type="ORF">O1D97_09475</name>
</gene>
<name>A0ABT4JU01_9GAMM</name>
<dbReference type="InterPro" id="IPR001486">
    <property type="entry name" value="Hemoglobin_trunc"/>
</dbReference>
<keyword evidence="7" id="KW-1185">Reference proteome</keyword>
<dbReference type="InterPro" id="IPR044203">
    <property type="entry name" value="GlbO/GLB3-like"/>
</dbReference>
<evidence type="ECO:0000256" key="3">
    <source>
        <dbReference type="ARBA" id="ARBA00022723"/>
    </source>
</evidence>
<proteinExistence type="inferred from homology"/>
<organism evidence="6 7">
    <name type="scientific">Marinomonas phaeophyticola</name>
    <dbReference type="NCBI Taxonomy" id="3004091"/>
    <lineage>
        <taxon>Bacteria</taxon>
        <taxon>Pseudomonadati</taxon>
        <taxon>Pseudomonadota</taxon>
        <taxon>Gammaproteobacteria</taxon>
        <taxon>Oceanospirillales</taxon>
        <taxon>Oceanospirillaceae</taxon>
        <taxon>Marinomonas</taxon>
    </lineage>
</organism>
<evidence type="ECO:0000256" key="5">
    <source>
        <dbReference type="ARBA" id="ARBA00034496"/>
    </source>
</evidence>
<dbReference type="PANTHER" id="PTHR47366:SF1">
    <property type="entry name" value="TWO-ON-TWO HEMOGLOBIN-3"/>
    <property type="match status" value="1"/>
</dbReference>
<keyword evidence="3" id="KW-0479">Metal-binding</keyword>
<accession>A0ABT4JU01</accession>
<dbReference type="Gene3D" id="1.10.490.10">
    <property type="entry name" value="Globins"/>
    <property type="match status" value="1"/>
</dbReference>
<comment type="similarity">
    <text evidence="5">Belongs to the truncated hemoglobin family. Group II subfamily.</text>
</comment>